<keyword evidence="2" id="KW-0378">Hydrolase</keyword>
<gene>
    <name evidence="5" type="ORF">HYS17_04710</name>
</gene>
<dbReference type="SUPFAM" id="SSF51445">
    <property type="entry name" value="(Trans)glycosidases"/>
    <property type="match status" value="1"/>
</dbReference>
<dbReference type="Gene3D" id="3.20.20.80">
    <property type="entry name" value="Glycosidases"/>
    <property type="match status" value="2"/>
</dbReference>
<protein>
    <submittedName>
        <fullName evidence="5">Alpha glucosidase</fullName>
    </submittedName>
</protein>
<accession>A0A7T5R3V8</accession>
<dbReference type="Proteomes" id="UP000595362">
    <property type="component" value="Chromosome"/>
</dbReference>
<sequence length="522" mass="59160">MSKKDWWRGAVIYQIYPRSFMDSNGDGIGDLKGITSRLPYVADLGVDGIWLSPFFKSPMKDFGYDVSDYRAVDPLFGTLADFDELLATAHRLGLKVIIDQVLNHTSDQHVWFKESLQSRDNPKANWYVWADPKPDGTPPNNWPSVFGGPAWTFNARRGQYYMHSFLSSQPDLNFHCPEMQDALFDDCRFWLGKGVDGFRLDAINHCYHDSHLRDNPARPWTQTTSTQLDFPAPYAMQTHIYSKSRPENLALMERIQRLCDEYGAMTLGEIGADNANELAAQYTAPGRLNTCYSFSLLGGRKVKLTAAFIKNAVMDFFREGPDSWPSWAFSNHDVVRSASRFAPEGNPDPRLAKMLIALLCCLRGTPFLYQGEELGLPEAQLAYEDLQDPWGIALWPEWQGRDGCRTPIPWDSSNRHAGFTSAHKTWLPVPPCHIGLNVENQQSDRDSVLSFTQQFLKQRKYLPALIRGDIAFIDTGREDILAFTRTSEGQTVSCAFNLGETDQTYNGDMLPPYGYRLQTKAL</sequence>
<evidence type="ECO:0000256" key="2">
    <source>
        <dbReference type="ARBA" id="ARBA00022801"/>
    </source>
</evidence>
<dbReference type="PANTHER" id="PTHR10357">
    <property type="entry name" value="ALPHA-AMYLASE FAMILY MEMBER"/>
    <property type="match status" value="1"/>
</dbReference>
<dbReference type="InterPro" id="IPR013780">
    <property type="entry name" value="Glyco_hydro_b"/>
</dbReference>
<dbReference type="PANTHER" id="PTHR10357:SF179">
    <property type="entry name" value="NEUTRAL AND BASIC AMINO ACID TRANSPORT PROTEIN RBAT"/>
    <property type="match status" value="1"/>
</dbReference>
<feature type="domain" description="Glycosyl hydrolase family 13 catalytic" evidence="4">
    <location>
        <begin position="14"/>
        <end position="405"/>
    </location>
</feature>
<dbReference type="Gene3D" id="3.90.400.10">
    <property type="entry name" value="Oligo-1,6-glucosidase, Domain 2"/>
    <property type="match status" value="1"/>
</dbReference>
<dbReference type="AlphaFoldDB" id="A0A7T5R3V8"/>
<name>A0A7T5R3V8_9BACT</name>
<dbReference type="InterPro" id="IPR006047">
    <property type="entry name" value="GH13_cat_dom"/>
</dbReference>
<evidence type="ECO:0000313" key="6">
    <source>
        <dbReference type="Proteomes" id="UP000595362"/>
    </source>
</evidence>
<dbReference type="GO" id="GO:0004556">
    <property type="term" value="F:alpha-amylase activity"/>
    <property type="evidence" value="ECO:0007669"/>
    <property type="project" value="TreeGrafter"/>
</dbReference>
<organism evidence="5 6">
    <name type="scientific">Micavibrio aeruginosavorus</name>
    <dbReference type="NCBI Taxonomy" id="349221"/>
    <lineage>
        <taxon>Bacteria</taxon>
        <taxon>Pseudomonadati</taxon>
        <taxon>Bdellovibrionota</taxon>
        <taxon>Bdellovibrionia</taxon>
        <taxon>Bdellovibrionales</taxon>
        <taxon>Pseudobdellovibrionaceae</taxon>
        <taxon>Micavibrio</taxon>
    </lineage>
</organism>
<evidence type="ECO:0000259" key="4">
    <source>
        <dbReference type="SMART" id="SM00642"/>
    </source>
</evidence>
<dbReference type="InterPro" id="IPR045857">
    <property type="entry name" value="O16G_dom_2"/>
</dbReference>
<keyword evidence="3" id="KW-0326">Glycosidase</keyword>
<proteinExistence type="inferred from homology"/>
<dbReference type="SMART" id="SM00642">
    <property type="entry name" value="Aamy"/>
    <property type="match status" value="1"/>
</dbReference>
<dbReference type="InterPro" id="IPR017853">
    <property type="entry name" value="GH"/>
</dbReference>
<comment type="similarity">
    <text evidence="1">Belongs to the glycosyl hydrolase 13 family.</text>
</comment>
<reference evidence="5 6" key="1">
    <citation type="submission" date="2020-07" db="EMBL/GenBank/DDBJ databases">
        <title>Huge and variable diversity of episymbiotic CPR bacteria and DPANN archaea in groundwater ecosystems.</title>
        <authorList>
            <person name="He C.Y."/>
            <person name="Keren R."/>
            <person name="Whittaker M."/>
            <person name="Farag I.F."/>
            <person name="Doudna J."/>
            <person name="Cate J.H.D."/>
            <person name="Banfield J.F."/>
        </authorList>
    </citation>
    <scope>NUCLEOTIDE SEQUENCE [LARGE SCALE GENOMIC DNA]</scope>
    <source>
        <strain evidence="5">NC_groundwater_70_Ag_B-0.1um_54_66</strain>
    </source>
</reference>
<dbReference type="SUPFAM" id="SSF51011">
    <property type="entry name" value="Glycosyl hydrolase domain"/>
    <property type="match status" value="1"/>
</dbReference>
<evidence type="ECO:0000256" key="1">
    <source>
        <dbReference type="ARBA" id="ARBA00008061"/>
    </source>
</evidence>
<dbReference type="GO" id="GO:0009313">
    <property type="term" value="P:oligosaccharide catabolic process"/>
    <property type="evidence" value="ECO:0007669"/>
    <property type="project" value="TreeGrafter"/>
</dbReference>
<dbReference type="FunFam" id="3.90.400.10:FF:000002">
    <property type="entry name" value="Sucrose isomerase"/>
    <property type="match status" value="1"/>
</dbReference>
<evidence type="ECO:0000313" key="5">
    <source>
        <dbReference type="EMBL" id="QQG37070.1"/>
    </source>
</evidence>
<dbReference type="Gene3D" id="2.60.40.1180">
    <property type="entry name" value="Golgi alpha-mannosidase II"/>
    <property type="match status" value="1"/>
</dbReference>
<dbReference type="CDD" id="cd11330">
    <property type="entry name" value="AmyAc_OligoGlu"/>
    <property type="match status" value="1"/>
</dbReference>
<dbReference type="Pfam" id="PF00128">
    <property type="entry name" value="Alpha-amylase"/>
    <property type="match status" value="1"/>
</dbReference>
<dbReference type="EMBL" id="CP066681">
    <property type="protein sequence ID" value="QQG37070.1"/>
    <property type="molecule type" value="Genomic_DNA"/>
</dbReference>
<evidence type="ECO:0000256" key="3">
    <source>
        <dbReference type="ARBA" id="ARBA00023295"/>
    </source>
</evidence>